<keyword evidence="3" id="KW-1185">Reference proteome</keyword>
<reference evidence="2 3" key="1">
    <citation type="submission" date="2024-07" db="EMBL/GenBank/DDBJ databases">
        <authorList>
            <person name="Wang L."/>
        </authorList>
    </citation>
    <scope>NUCLEOTIDE SEQUENCE [LARGE SCALE GENOMIC DNA]</scope>
    <source>
        <strain evidence="2 3">WL359</strain>
    </source>
</reference>
<proteinExistence type="predicted"/>
<protein>
    <submittedName>
        <fullName evidence="2">Uncharacterized protein</fullName>
    </submittedName>
</protein>
<accession>A0ABV3NSS2</accession>
<feature type="region of interest" description="Disordered" evidence="1">
    <location>
        <begin position="68"/>
        <end position="111"/>
    </location>
</feature>
<comment type="caution">
    <text evidence="2">The sequence shown here is derived from an EMBL/GenBank/DDBJ whole genome shotgun (WGS) entry which is preliminary data.</text>
</comment>
<organism evidence="2 3">
    <name type="scientific">Buttiauxella gaviniae</name>
    <dbReference type="NCBI Taxonomy" id="82990"/>
    <lineage>
        <taxon>Bacteria</taxon>
        <taxon>Pseudomonadati</taxon>
        <taxon>Pseudomonadota</taxon>
        <taxon>Gammaproteobacteria</taxon>
        <taxon>Enterobacterales</taxon>
        <taxon>Enterobacteriaceae</taxon>
        <taxon>Buttiauxella</taxon>
    </lineage>
</organism>
<evidence type="ECO:0000313" key="3">
    <source>
        <dbReference type="Proteomes" id="UP001555342"/>
    </source>
</evidence>
<dbReference type="EMBL" id="JBFMVT010000002">
    <property type="protein sequence ID" value="MEW7312583.1"/>
    <property type="molecule type" value="Genomic_DNA"/>
</dbReference>
<evidence type="ECO:0000256" key="1">
    <source>
        <dbReference type="SAM" id="MobiDB-lite"/>
    </source>
</evidence>
<name>A0ABV3NSS2_9ENTR</name>
<feature type="compositionally biased region" description="Acidic residues" evidence="1">
    <location>
        <begin position="69"/>
        <end position="79"/>
    </location>
</feature>
<gene>
    <name evidence="2" type="ORF">AB1E22_07650</name>
</gene>
<sequence length="124" mass="13843">MNRLFNIAAFSLSICALIAGLAGGYYGHYYWLQRFASIKEEPDVVKESDFKISNQRYVFRKQPLPVAEVEVENPGESDDASLPSEEIPDDTADAPVESTNESGTAENEALRLNVQRALDEMKDK</sequence>
<dbReference type="RefSeq" id="WP_367594785.1">
    <property type="nucleotide sequence ID" value="NZ_JBFMVT010000002.1"/>
</dbReference>
<evidence type="ECO:0000313" key="2">
    <source>
        <dbReference type="EMBL" id="MEW7312583.1"/>
    </source>
</evidence>
<dbReference type="Proteomes" id="UP001555342">
    <property type="component" value="Unassembled WGS sequence"/>
</dbReference>